<accession>A0A1I0QQ26</accession>
<keyword evidence="1" id="KW-0812">Transmembrane</keyword>
<dbReference type="Pfam" id="PF13687">
    <property type="entry name" value="DUF4153"/>
    <property type="match status" value="1"/>
</dbReference>
<evidence type="ECO:0000256" key="1">
    <source>
        <dbReference type="SAM" id="Phobius"/>
    </source>
</evidence>
<feature type="transmembrane region" description="Helical" evidence="1">
    <location>
        <begin position="99"/>
        <end position="117"/>
    </location>
</feature>
<dbReference type="STRING" id="364200.SAMN04488515_2089"/>
<dbReference type="InterPro" id="IPR025291">
    <property type="entry name" value="DUF4153"/>
</dbReference>
<protein>
    <submittedName>
        <fullName evidence="2">Uncharacterized protein</fullName>
    </submittedName>
</protein>
<keyword evidence="1" id="KW-1133">Transmembrane helix</keyword>
<keyword evidence="1" id="KW-0472">Membrane</keyword>
<feature type="transmembrane region" description="Helical" evidence="1">
    <location>
        <begin position="52"/>
        <end position="70"/>
    </location>
</feature>
<gene>
    <name evidence="2" type="ORF">SAMN04488515_2089</name>
</gene>
<feature type="transmembrane region" description="Helical" evidence="1">
    <location>
        <begin position="75"/>
        <end position="93"/>
    </location>
</feature>
<dbReference type="EMBL" id="FOIZ01000001">
    <property type="protein sequence ID" value="SEW29543.1"/>
    <property type="molecule type" value="Genomic_DNA"/>
</dbReference>
<keyword evidence="3" id="KW-1185">Reference proteome</keyword>
<dbReference type="RefSeq" id="WP_089993603.1">
    <property type="nucleotide sequence ID" value="NZ_FOIZ01000001.1"/>
</dbReference>
<reference evidence="2 3" key="1">
    <citation type="submission" date="2016-10" db="EMBL/GenBank/DDBJ databases">
        <authorList>
            <person name="de Groot N.N."/>
        </authorList>
    </citation>
    <scope>NUCLEOTIDE SEQUENCE [LARGE SCALE GENOMIC DNA]</scope>
    <source>
        <strain evidence="2 3">DSM 17925</strain>
    </source>
</reference>
<evidence type="ECO:0000313" key="2">
    <source>
        <dbReference type="EMBL" id="SEW29543.1"/>
    </source>
</evidence>
<sequence>MTASQELYAEHSDAIPRDVAAPRARLGWPRLAALALLILAGDLLLYQVLPGIGLALFCITVAAATHLFCFRDTPLGSALLAWGFLLFSLLPSVELVQGISVMLALLGMAGFAGLLAGGHSQRAPWAALRFPLSGAIMTGADAVHFARTPRRQTGSIIGSLKDWIIPLTLSLVFGALLILANPVLDLWVSKALSESTLPLPDAGQLVFWIVLAPVIWPFLRLSAIKPTLLRNAPQVAAFGQVWYLTERSVLRALVLFNLIFAVQTASDLTILWGGATLPDGLTYAQYAHRGAYQLLAAALLAGGFALLAQPFLVNRPVLRVLLMVWVGQTALLVISAMMRLDLYIDSYGLTHMRFLAFVGMGLIAGGLALMLWQMLRGFGPGWLMSRAAELAFIATFVVALVNIDGLIARHNLNTAELELDEYYICELGAGAAPAIAAYNAEHRRRICGQTYYHGPKVATPADWREWGYRNARLRRKLTEIEGLHS</sequence>
<dbReference type="AlphaFoldDB" id="A0A1I0QQ26"/>
<feature type="transmembrane region" description="Helical" evidence="1">
    <location>
        <begin position="204"/>
        <end position="221"/>
    </location>
</feature>
<name>A0A1I0QQ26_9RHOB</name>
<feature type="transmembrane region" description="Helical" evidence="1">
    <location>
        <begin position="352"/>
        <end position="375"/>
    </location>
</feature>
<feature type="transmembrane region" description="Helical" evidence="1">
    <location>
        <begin position="163"/>
        <end position="184"/>
    </location>
</feature>
<proteinExistence type="predicted"/>
<organism evidence="2 3">
    <name type="scientific">Cognatiyoonia koreensis</name>
    <dbReference type="NCBI Taxonomy" id="364200"/>
    <lineage>
        <taxon>Bacteria</taxon>
        <taxon>Pseudomonadati</taxon>
        <taxon>Pseudomonadota</taxon>
        <taxon>Alphaproteobacteria</taxon>
        <taxon>Rhodobacterales</taxon>
        <taxon>Paracoccaceae</taxon>
        <taxon>Cognatiyoonia</taxon>
    </lineage>
</organism>
<dbReference type="OrthoDB" id="7280060at2"/>
<feature type="transmembrane region" description="Helical" evidence="1">
    <location>
        <begin position="320"/>
        <end position="340"/>
    </location>
</feature>
<dbReference type="Proteomes" id="UP000199167">
    <property type="component" value="Unassembled WGS sequence"/>
</dbReference>
<feature type="transmembrane region" description="Helical" evidence="1">
    <location>
        <begin position="292"/>
        <end position="313"/>
    </location>
</feature>
<feature type="transmembrane region" description="Helical" evidence="1">
    <location>
        <begin position="387"/>
        <end position="408"/>
    </location>
</feature>
<feature type="transmembrane region" description="Helical" evidence="1">
    <location>
        <begin position="252"/>
        <end position="272"/>
    </location>
</feature>
<evidence type="ECO:0000313" key="3">
    <source>
        <dbReference type="Proteomes" id="UP000199167"/>
    </source>
</evidence>